<dbReference type="Pfam" id="PF05678">
    <property type="entry name" value="VQ"/>
    <property type="match status" value="1"/>
</dbReference>
<dbReference type="AlphaFoldDB" id="A0A218XLC3"/>
<feature type="region of interest" description="Disordered" evidence="1">
    <location>
        <begin position="58"/>
        <end position="109"/>
    </location>
</feature>
<feature type="compositionally biased region" description="Basic residues" evidence="1">
    <location>
        <begin position="12"/>
        <end position="26"/>
    </location>
</feature>
<evidence type="ECO:0000256" key="1">
    <source>
        <dbReference type="SAM" id="MobiDB-lite"/>
    </source>
</evidence>
<dbReference type="Proteomes" id="UP000233551">
    <property type="component" value="Unassembled WGS sequence"/>
</dbReference>
<evidence type="ECO:0000313" key="4">
    <source>
        <dbReference type="EMBL" id="PKI50846.1"/>
    </source>
</evidence>
<evidence type="ECO:0000313" key="6">
    <source>
        <dbReference type="Proteomes" id="UP000233551"/>
    </source>
</evidence>
<protein>
    <recommendedName>
        <fullName evidence="2">VQ domain-containing protein</fullName>
    </recommendedName>
</protein>
<dbReference type="EMBL" id="PGOL01002078">
    <property type="protein sequence ID" value="PKI50846.1"/>
    <property type="molecule type" value="Genomic_DNA"/>
</dbReference>
<dbReference type="STRING" id="22663.A0A218XLC3"/>
<proteinExistence type="predicted"/>
<feature type="region of interest" description="Disordered" evidence="1">
    <location>
        <begin position="1"/>
        <end position="32"/>
    </location>
</feature>
<reference evidence="4 6" key="3">
    <citation type="submission" date="2017-11" db="EMBL/GenBank/DDBJ databases">
        <title>De-novo sequencing of pomegranate (Punica granatum L.) genome.</title>
        <authorList>
            <person name="Akparov Z."/>
            <person name="Amiraslanov A."/>
            <person name="Hajiyeva S."/>
            <person name="Abbasov M."/>
            <person name="Kaur K."/>
            <person name="Hamwieh A."/>
            <person name="Solovyev V."/>
            <person name="Salamov A."/>
            <person name="Braich B."/>
            <person name="Kosarev P."/>
            <person name="Mahmoud A."/>
            <person name="Hajiyev E."/>
            <person name="Babayeva S."/>
            <person name="Izzatullayeva V."/>
            <person name="Mammadov A."/>
            <person name="Mammadov A."/>
            <person name="Sharifova S."/>
            <person name="Ojaghi J."/>
            <person name="Eynullazada K."/>
            <person name="Bayramov B."/>
            <person name="Abdulazimova A."/>
            <person name="Shahmuradov I."/>
        </authorList>
    </citation>
    <scope>NUCLEOTIDE SEQUENCE [LARGE SCALE GENOMIC DNA]</scope>
    <source>
        <strain evidence="4">AG2017</strain>
        <strain evidence="6">cv. AG2017</strain>
        <tissue evidence="4">Leaf</tissue>
    </source>
</reference>
<feature type="domain" description="VQ" evidence="2">
    <location>
        <begin position="37"/>
        <end position="62"/>
    </location>
</feature>
<gene>
    <name evidence="3" type="ORF">CDL15_Pgr019100</name>
    <name evidence="4" type="ORF">CRG98_028753</name>
</gene>
<keyword evidence="6" id="KW-1185">Reference proteome</keyword>
<dbReference type="PANTHER" id="PTHR33624:SF2">
    <property type="entry name" value="SIGMA FACTOR BINDING PROTEIN 1, CHLOROPLASTIC"/>
    <property type="match status" value="1"/>
</dbReference>
<evidence type="ECO:0000313" key="5">
    <source>
        <dbReference type="Proteomes" id="UP000197138"/>
    </source>
</evidence>
<feature type="compositionally biased region" description="Basic and acidic residues" evidence="1">
    <location>
        <begin position="77"/>
        <end position="92"/>
    </location>
</feature>
<reference evidence="5" key="1">
    <citation type="journal article" date="2017" name="Plant J.">
        <title>The pomegranate (Punica granatum L.) genome and the genomics of punicalagin biosynthesis.</title>
        <authorList>
            <person name="Qin G."/>
            <person name="Xu C."/>
            <person name="Ming R."/>
            <person name="Tang H."/>
            <person name="Guyot R."/>
            <person name="Kramer E.M."/>
            <person name="Hu Y."/>
            <person name="Yi X."/>
            <person name="Qi Y."/>
            <person name="Xu X."/>
            <person name="Gao Z."/>
            <person name="Pan H."/>
            <person name="Jian J."/>
            <person name="Tian Y."/>
            <person name="Yue Z."/>
            <person name="Xu Y."/>
        </authorList>
    </citation>
    <scope>NUCLEOTIDE SEQUENCE [LARGE SCALE GENOMIC DNA]</scope>
    <source>
        <strain evidence="5">cv. Dabenzi</strain>
    </source>
</reference>
<accession>A0A218XLC3</accession>
<evidence type="ECO:0000259" key="2">
    <source>
        <dbReference type="Pfam" id="PF05678"/>
    </source>
</evidence>
<dbReference type="PANTHER" id="PTHR33624">
    <property type="entry name" value="SIGMA FACTOR BINDING PROTEIN 1, CHLOROPLASTIC"/>
    <property type="match status" value="1"/>
</dbReference>
<dbReference type="InterPro" id="IPR008889">
    <property type="entry name" value="VQ"/>
</dbReference>
<feature type="compositionally biased region" description="Polar residues" evidence="1">
    <location>
        <begin position="1"/>
        <end position="10"/>
    </location>
</feature>
<evidence type="ECO:0000313" key="3">
    <source>
        <dbReference type="EMBL" id="OWM85476.1"/>
    </source>
</evidence>
<name>A0A218XLC3_PUNGR</name>
<dbReference type="OrthoDB" id="665788at2759"/>
<reference evidence="3" key="2">
    <citation type="submission" date="2017-06" db="EMBL/GenBank/DDBJ databases">
        <title>The pomegranate genome and the genomics of punicalagin biosynthesis.</title>
        <authorList>
            <person name="Xu C."/>
        </authorList>
    </citation>
    <scope>NUCLEOTIDE SEQUENCE [LARGE SCALE GENOMIC DNA]</scope>
    <source>
        <tissue evidence="3">Fresh leaf</tissue>
    </source>
</reference>
<dbReference type="Proteomes" id="UP000197138">
    <property type="component" value="Unassembled WGS sequence"/>
</dbReference>
<organism evidence="3 5">
    <name type="scientific">Punica granatum</name>
    <name type="common">Pomegranate</name>
    <dbReference type="NCBI Taxonomy" id="22663"/>
    <lineage>
        <taxon>Eukaryota</taxon>
        <taxon>Viridiplantae</taxon>
        <taxon>Streptophyta</taxon>
        <taxon>Embryophyta</taxon>
        <taxon>Tracheophyta</taxon>
        <taxon>Spermatophyta</taxon>
        <taxon>Magnoliopsida</taxon>
        <taxon>eudicotyledons</taxon>
        <taxon>Gunneridae</taxon>
        <taxon>Pentapetalae</taxon>
        <taxon>rosids</taxon>
        <taxon>malvids</taxon>
        <taxon>Myrtales</taxon>
        <taxon>Lythraceae</taxon>
        <taxon>Punica</taxon>
    </lineage>
</organism>
<dbReference type="InterPro" id="IPR039335">
    <property type="entry name" value="SIB1/2"/>
</dbReference>
<dbReference type="EMBL" id="MTKT01001276">
    <property type="protein sequence ID" value="OWM85476.1"/>
    <property type="molecule type" value="Genomic_DNA"/>
</dbReference>
<comment type="caution">
    <text evidence="3">The sequence shown here is derived from an EMBL/GenBank/DDBJ whole genome shotgun (WGS) entry which is preliminary data.</text>
</comment>
<dbReference type="GeneID" id="116202014"/>
<sequence>MDNLGCSVQQRKPTKFKAKPAKRKPKPMNSPIKVVYISNPMRVKATASEFRALVQELTGQDSELPDPAKFSPGGANDPHRAVSVDDVAKDEGTSGLGGVSAAEDDDEPVQEVPSVGLELSYGPLLSGDAPTPSEVFDEDPDGVFTPQMLDNLVGLCPSNFLCGSYSDLNSFALLSHCTAVPTTNDNMVRELDCRGIN</sequence>